<protein>
    <submittedName>
        <fullName evidence="1">Uncharacterized protein</fullName>
    </submittedName>
</protein>
<gene>
    <name evidence="1" type="ORF">EZS27_022039</name>
</gene>
<name>A0A5J4R7R7_9ZZZZ</name>
<organism evidence="1">
    <name type="scientific">termite gut metagenome</name>
    <dbReference type="NCBI Taxonomy" id="433724"/>
    <lineage>
        <taxon>unclassified sequences</taxon>
        <taxon>metagenomes</taxon>
        <taxon>organismal metagenomes</taxon>
    </lineage>
</organism>
<dbReference type="AlphaFoldDB" id="A0A5J4R7R7"/>
<proteinExistence type="predicted"/>
<accession>A0A5J4R7R7</accession>
<evidence type="ECO:0000313" key="1">
    <source>
        <dbReference type="EMBL" id="KAA6329130.1"/>
    </source>
</evidence>
<dbReference type="EMBL" id="SNRY01001698">
    <property type="protein sequence ID" value="KAA6329130.1"/>
    <property type="molecule type" value="Genomic_DNA"/>
</dbReference>
<comment type="caution">
    <text evidence="1">The sequence shown here is derived from an EMBL/GenBank/DDBJ whole genome shotgun (WGS) entry which is preliminary data.</text>
</comment>
<reference evidence="1" key="1">
    <citation type="submission" date="2019-03" db="EMBL/GenBank/DDBJ databases">
        <title>Single cell metagenomics reveals metabolic interactions within the superorganism composed of flagellate Streblomastix strix and complex community of Bacteroidetes bacteria on its surface.</title>
        <authorList>
            <person name="Treitli S.C."/>
            <person name="Kolisko M."/>
            <person name="Husnik F."/>
            <person name="Keeling P."/>
            <person name="Hampl V."/>
        </authorList>
    </citation>
    <scope>NUCLEOTIDE SEQUENCE</scope>
    <source>
        <strain evidence="1">STM</strain>
    </source>
</reference>
<sequence>MQSEEICSHAAKVFTGLGRSDGQQKAKLDCCLVGTIGRIPNIGKTVEKQYLL</sequence>